<protein>
    <recommendedName>
        <fullName evidence="3">AbrB/MazE/SpoVT family DNA-binding domain-containing protein</fullName>
    </recommendedName>
</protein>
<gene>
    <name evidence="1" type="ORF">K2F26_20505</name>
</gene>
<dbReference type="RefSeq" id="WP_220609267.1">
    <property type="nucleotide sequence ID" value="NZ_CP080598.1"/>
</dbReference>
<organism evidence="1 2">
    <name type="scientific">Sphaerospermopsis torques-reginae ITEP-024</name>
    <dbReference type="NCBI Taxonomy" id="984208"/>
    <lineage>
        <taxon>Bacteria</taxon>
        <taxon>Bacillati</taxon>
        <taxon>Cyanobacteriota</taxon>
        <taxon>Cyanophyceae</taxon>
        <taxon>Nostocales</taxon>
        <taxon>Aphanizomenonaceae</taxon>
        <taxon>Sphaerospermopsis</taxon>
        <taxon>Sphaerospermopsis torques-reginae</taxon>
    </lineage>
</organism>
<proteinExistence type="predicted"/>
<evidence type="ECO:0000313" key="2">
    <source>
        <dbReference type="Proteomes" id="UP000826540"/>
    </source>
</evidence>
<evidence type="ECO:0008006" key="3">
    <source>
        <dbReference type="Google" id="ProtNLM"/>
    </source>
</evidence>
<keyword evidence="2" id="KW-1185">Reference proteome</keyword>
<reference evidence="1 2" key="1">
    <citation type="journal article" date="2022" name="J. Am. Chem. Soc.">
        <title>Biosynthesis of Guanitoxin Enables Global Environmental Detection in Freshwater Cyanobacteria.</title>
        <authorList>
            <person name="Lima S.T."/>
            <person name="Fallon T.R."/>
            <person name="Cordoza J.L."/>
            <person name="Chekan J.R."/>
            <person name="Delbaje E."/>
            <person name="Hopiavuori A.R."/>
            <person name="Alvarenga D.O."/>
            <person name="Wood S.M."/>
            <person name="Luhavaya H."/>
            <person name="Baumgartner J.T."/>
            <person name="Dorr F.A."/>
            <person name="Etchegaray A."/>
            <person name="Pinto E."/>
            <person name="McKinnie S.M.K."/>
            <person name="Fiore M.F."/>
            <person name="Moore B.S."/>
        </authorList>
    </citation>
    <scope>NUCLEOTIDE SEQUENCE [LARGE SCALE GENOMIC DNA]</scope>
    <source>
        <strain evidence="1 2">ITEP-024</strain>
    </source>
</reference>
<dbReference type="Proteomes" id="UP000826540">
    <property type="component" value="Chromosome"/>
</dbReference>
<evidence type="ECO:0000313" key="1">
    <source>
        <dbReference type="EMBL" id="QYX31193.1"/>
    </source>
</evidence>
<sequence>MQTIKLESHIGNDGILHIPLPEIKDADVEVIIVYQQVQKPQKRQWSSEFLSTFGAWEGEALERAPQEEQSEREPLL</sequence>
<name>A0ABX8WXK5_9CYAN</name>
<dbReference type="EMBL" id="CP080598">
    <property type="protein sequence ID" value="QYX31193.1"/>
    <property type="molecule type" value="Genomic_DNA"/>
</dbReference>
<accession>A0ABX8WXK5</accession>